<evidence type="ECO:0000256" key="4">
    <source>
        <dbReference type="ARBA" id="ARBA00022679"/>
    </source>
</evidence>
<evidence type="ECO:0000256" key="3">
    <source>
        <dbReference type="ARBA" id="ARBA00022519"/>
    </source>
</evidence>
<evidence type="ECO:0000256" key="2">
    <source>
        <dbReference type="ARBA" id="ARBA00022475"/>
    </source>
</evidence>
<sequence>MTDSPQSASDTWHDIKERGGLLPLMLMLGFYRCGGRWLCRIVLYFIIMWYWLFAVTARQASLQYLQRLHRFAGTQSPFQTQPTWTNSYTHFMQFGECILDKIEGWLGHIPEQRLQLFGHEYFQQHYQKGTIIIVSHFGNIELLRAVKSEHPQKINVLVYQKHASQFNQFLKKINDKADVNLISVDELGIETAILLQEKMQQGEWVIVAADRVPVQSDRVQNVEFLGETATLPQGAWILANLLKVPVLAVFCYRVQQNFQVHIHHISDQVDLPRKNRLSGMQQVTQLYIACLEQHCLRAPYQWFNFYQFWTK</sequence>
<dbReference type="InterPro" id="IPR014548">
    <property type="entry name" value="Ac_Trasf"/>
</dbReference>
<accession>A0A150HUV0</accession>
<reference evidence="7 8" key="1">
    <citation type="journal article" date="2016" name="Sci. Rep.">
        <title>Genomic and phenotypic characterization of the species Acinetobacter venetianus.</title>
        <authorList>
            <person name="Fondi M."/>
            <person name="Maida I."/>
            <person name="Perrin E."/>
            <person name="Orlandini V."/>
            <person name="La Torre L."/>
            <person name="Bosi E."/>
            <person name="Negroni A."/>
            <person name="Zanaroli G."/>
            <person name="Fava F."/>
            <person name="Decorosi F."/>
            <person name="Giovannetti L."/>
            <person name="Viti C."/>
            <person name="Vaneechoutte M."/>
            <person name="Dijkshoorn L."/>
            <person name="Fani R."/>
        </authorList>
    </citation>
    <scope>NUCLEOTIDE SEQUENCE [LARGE SCALE GENOMIC DNA]</scope>
    <source>
        <strain evidence="7 8">LUH5627</strain>
    </source>
</reference>
<dbReference type="CDD" id="cd07984">
    <property type="entry name" value="LPLAT_LABLAT-like"/>
    <property type="match status" value="1"/>
</dbReference>
<dbReference type="GO" id="GO:0016746">
    <property type="term" value="F:acyltransferase activity"/>
    <property type="evidence" value="ECO:0007669"/>
    <property type="project" value="UniProtKB-KW"/>
</dbReference>
<organism evidence="7 8">
    <name type="scientific">Acinetobacter venetianus</name>
    <dbReference type="NCBI Taxonomy" id="52133"/>
    <lineage>
        <taxon>Bacteria</taxon>
        <taxon>Pseudomonadati</taxon>
        <taxon>Pseudomonadota</taxon>
        <taxon>Gammaproteobacteria</taxon>
        <taxon>Moraxellales</taxon>
        <taxon>Moraxellaceae</taxon>
        <taxon>Acinetobacter</taxon>
    </lineage>
</organism>
<evidence type="ECO:0000256" key="5">
    <source>
        <dbReference type="ARBA" id="ARBA00023136"/>
    </source>
</evidence>
<dbReference type="InterPro" id="IPR004960">
    <property type="entry name" value="LipA_acyltrans"/>
</dbReference>
<proteinExistence type="predicted"/>
<keyword evidence="2" id="KW-1003">Cell membrane</keyword>
<protein>
    <submittedName>
        <fullName evidence="7">Lipid A biosynthesis lauroyl acyltransferase</fullName>
    </submittedName>
</protein>
<evidence type="ECO:0000256" key="1">
    <source>
        <dbReference type="ARBA" id="ARBA00004533"/>
    </source>
</evidence>
<evidence type="ECO:0000313" key="7">
    <source>
        <dbReference type="EMBL" id="KXZ70721.1"/>
    </source>
</evidence>
<dbReference type="EMBL" id="JRUE01000119">
    <property type="protein sequence ID" value="KXZ70721.1"/>
    <property type="molecule type" value="Genomic_DNA"/>
</dbReference>
<dbReference type="PANTHER" id="PTHR30606:SF9">
    <property type="entry name" value="LIPID A BIOSYNTHESIS LAUROYLTRANSFERASE"/>
    <property type="match status" value="1"/>
</dbReference>
<dbReference type="AlphaFoldDB" id="A0A150HUV0"/>
<dbReference type="GO" id="GO:0009247">
    <property type="term" value="P:glycolipid biosynthetic process"/>
    <property type="evidence" value="ECO:0007669"/>
    <property type="project" value="UniProtKB-ARBA"/>
</dbReference>
<dbReference type="PIRSF" id="PIRSF028561">
    <property type="entry name" value="Ac_Trasf"/>
    <property type="match status" value="1"/>
</dbReference>
<keyword evidence="5" id="KW-0472">Membrane</keyword>
<dbReference type="Pfam" id="PF03279">
    <property type="entry name" value="Lip_A_acyltrans"/>
    <property type="match status" value="1"/>
</dbReference>
<keyword evidence="6 7" id="KW-0012">Acyltransferase</keyword>
<keyword evidence="4 7" id="KW-0808">Transferase</keyword>
<dbReference type="PANTHER" id="PTHR30606">
    <property type="entry name" value="LIPID A BIOSYNTHESIS LAUROYL ACYLTRANSFERASE"/>
    <property type="match status" value="1"/>
</dbReference>
<name>A0A150HUV0_9GAMM</name>
<evidence type="ECO:0000313" key="8">
    <source>
        <dbReference type="Proteomes" id="UP000075680"/>
    </source>
</evidence>
<keyword evidence="3" id="KW-0997">Cell inner membrane</keyword>
<comment type="caution">
    <text evidence="7">The sequence shown here is derived from an EMBL/GenBank/DDBJ whole genome shotgun (WGS) entry which is preliminary data.</text>
</comment>
<dbReference type="RefSeq" id="WP_061396799.1">
    <property type="nucleotide sequence ID" value="NZ_JRUE01000119.1"/>
</dbReference>
<dbReference type="Proteomes" id="UP000075680">
    <property type="component" value="Unassembled WGS sequence"/>
</dbReference>
<gene>
    <name evidence="7" type="ORF">AVENLUH5627_01268</name>
</gene>
<accession>A0A137YAU3</accession>
<dbReference type="GO" id="GO:0005886">
    <property type="term" value="C:plasma membrane"/>
    <property type="evidence" value="ECO:0007669"/>
    <property type="project" value="UniProtKB-SubCell"/>
</dbReference>
<comment type="subcellular location">
    <subcellularLocation>
        <location evidence="1">Cell inner membrane</location>
    </subcellularLocation>
</comment>
<evidence type="ECO:0000256" key="6">
    <source>
        <dbReference type="ARBA" id="ARBA00023315"/>
    </source>
</evidence>
<dbReference type="PATRIC" id="fig|52133.18.peg.1317"/>